<dbReference type="SUPFAM" id="SSF89550">
    <property type="entry name" value="PHP domain-like"/>
    <property type="match status" value="1"/>
</dbReference>
<comment type="similarity">
    <text evidence="1 5">Belongs to the metallo-dependent hydrolases superfamily. CpsB/CapC family.</text>
</comment>
<dbReference type="Proteomes" id="UP000682811">
    <property type="component" value="Unassembled WGS sequence"/>
</dbReference>
<dbReference type="PANTHER" id="PTHR39181:SF1">
    <property type="entry name" value="TYROSINE-PROTEIN PHOSPHATASE YWQE"/>
    <property type="match status" value="1"/>
</dbReference>
<dbReference type="PIRSF" id="PIRSF016557">
    <property type="entry name" value="Caps_synth_CpsB"/>
    <property type="match status" value="1"/>
</dbReference>
<dbReference type="InterPro" id="IPR016667">
    <property type="entry name" value="Caps_polysacc_synth_CpsB/CapC"/>
</dbReference>
<comment type="caution">
    <text evidence="6">The sequence shown here is derived from an EMBL/GenBank/DDBJ whole genome shotgun (WGS) entry which is preliminary data.</text>
</comment>
<proteinExistence type="inferred from homology"/>
<evidence type="ECO:0000256" key="1">
    <source>
        <dbReference type="ARBA" id="ARBA00005750"/>
    </source>
</evidence>
<keyword evidence="7" id="KW-1185">Reference proteome</keyword>
<dbReference type="Gene3D" id="3.20.20.140">
    <property type="entry name" value="Metal-dependent hydrolases"/>
    <property type="match status" value="1"/>
</dbReference>
<gene>
    <name evidence="6" type="ORF">J34TS1_38890</name>
</gene>
<protein>
    <recommendedName>
        <fullName evidence="5">Tyrosine-protein phosphatase</fullName>
        <ecNumber evidence="5">3.1.3.48</ecNumber>
    </recommendedName>
</protein>
<dbReference type="GO" id="GO:0004725">
    <property type="term" value="F:protein tyrosine phosphatase activity"/>
    <property type="evidence" value="ECO:0007669"/>
    <property type="project" value="UniProtKB-UniRule"/>
</dbReference>
<dbReference type="PANTHER" id="PTHR39181">
    <property type="entry name" value="TYROSINE-PROTEIN PHOSPHATASE YWQE"/>
    <property type="match status" value="1"/>
</dbReference>
<dbReference type="RefSeq" id="WP_237100054.1">
    <property type="nucleotide sequence ID" value="NZ_AP025343.1"/>
</dbReference>
<dbReference type="EMBL" id="BORT01000019">
    <property type="protein sequence ID" value="GIO49124.1"/>
    <property type="molecule type" value="Genomic_DNA"/>
</dbReference>
<accession>A0A919YES2</accession>
<keyword evidence="3 5" id="KW-0904">Protein phosphatase</keyword>
<evidence type="ECO:0000256" key="5">
    <source>
        <dbReference type="PIRNR" id="PIRNR016557"/>
    </source>
</evidence>
<organism evidence="6 7">
    <name type="scientific">Paenibacillus azoreducens</name>
    <dbReference type="NCBI Taxonomy" id="116718"/>
    <lineage>
        <taxon>Bacteria</taxon>
        <taxon>Bacillati</taxon>
        <taxon>Bacillota</taxon>
        <taxon>Bacilli</taxon>
        <taxon>Bacillales</taxon>
        <taxon>Paenibacillaceae</taxon>
        <taxon>Paenibacillus</taxon>
    </lineage>
</organism>
<evidence type="ECO:0000313" key="7">
    <source>
        <dbReference type="Proteomes" id="UP000682811"/>
    </source>
</evidence>
<evidence type="ECO:0000256" key="3">
    <source>
        <dbReference type="ARBA" id="ARBA00022912"/>
    </source>
</evidence>
<sequence length="244" mass="27602">MMIDTHCHILPGVDDGPSTAEGALRMAAAAVKEGMQAVIATPHHATRRYTNTARKIRRRVAALNSRLKKNNIPLQIFPGQEFRLTDAYRAEHRAGRLQTLAGSAYLLVELPSRSIPSCFYEFLAYMKQRGIHPVIAHPERNLDVISNPDQVLGWIEEHGVRLQVTTQSLIGFFGDEVRRTASYLCKKRWIHFIGSDAHNNLKRRFYIKEGYEALERLCGSEYLQTLQHHAAQLIIGGKIGLLHN</sequence>
<comment type="catalytic activity">
    <reaction evidence="4 5">
        <text>O-phospho-L-tyrosyl-[protein] + H2O = L-tyrosyl-[protein] + phosphate</text>
        <dbReference type="Rhea" id="RHEA:10684"/>
        <dbReference type="Rhea" id="RHEA-COMP:10136"/>
        <dbReference type="Rhea" id="RHEA-COMP:20101"/>
        <dbReference type="ChEBI" id="CHEBI:15377"/>
        <dbReference type="ChEBI" id="CHEBI:43474"/>
        <dbReference type="ChEBI" id="CHEBI:46858"/>
        <dbReference type="ChEBI" id="CHEBI:61978"/>
        <dbReference type="EC" id="3.1.3.48"/>
    </reaction>
</comment>
<name>A0A919YES2_9BACL</name>
<keyword evidence="2 5" id="KW-0378">Hydrolase</keyword>
<dbReference type="GO" id="GO:0030145">
    <property type="term" value="F:manganese ion binding"/>
    <property type="evidence" value="ECO:0007669"/>
    <property type="project" value="UniProtKB-UniRule"/>
</dbReference>
<evidence type="ECO:0000313" key="6">
    <source>
        <dbReference type="EMBL" id="GIO49124.1"/>
    </source>
</evidence>
<dbReference type="EC" id="3.1.3.48" evidence="5"/>
<dbReference type="Pfam" id="PF19567">
    <property type="entry name" value="CpsB_CapC"/>
    <property type="match status" value="1"/>
</dbReference>
<evidence type="ECO:0000256" key="4">
    <source>
        <dbReference type="ARBA" id="ARBA00051722"/>
    </source>
</evidence>
<dbReference type="InterPro" id="IPR016195">
    <property type="entry name" value="Pol/histidinol_Pase-like"/>
</dbReference>
<reference evidence="6 7" key="1">
    <citation type="submission" date="2021-03" db="EMBL/GenBank/DDBJ databases">
        <title>Antimicrobial resistance genes in bacteria isolated from Japanese honey, and their potential for conferring macrolide and lincosamide resistance in the American foulbrood pathogen Paenibacillus larvae.</title>
        <authorList>
            <person name="Okamoto M."/>
            <person name="Kumagai M."/>
            <person name="Kanamori H."/>
            <person name="Takamatsu D."/>
        </authorList>
    </citation>
    <scope>NUCLEOTIDE SEQUENCE [LARGE SCALE GENOMIC DNA]</scope>
    <source>
        <strain evidence="6 7">J34TS1</strain>
    </source>
</reference>
<evidence type="ECO:0000256" key="2">
    <source>
        <dbReference type="ARBA" id="ARBA00022801"/>
    </source>
</evidence>
<dbReference type="AlphaFoldDB" id="A0A919YES2"/>